<evidence type="ECO:0008006" key="5">
    <source>
        <dbReference type="Google" id="ProtNLM"/>
    </source>
</evidence>
<dbReference type="Proteomes" id="UP001497482">
    <property type="component" value="Chromosome 20"/>
</dbReference>
<feature type="compositionally biased region" description="Basic residues" evidence="1">
    <location>
        <begin position="345"/>
        <end position="361"/>
    </location>
</feature>
<dbReference type="EMBL" id="OZ035842">
    <property type="protein sequence ID" value="CAL1596005.1"/>
    <property type="molecule type" value="Genomic_DNA"/>
</dbReference>
<keyword evidence="2" id="KW-1133">Transmembrane helix</keyword>
<dbReference type="Gene3D" id="2.60.40.10">
    <property type="entry name" value="Immunoglobulins"/>
    <property type="match status" value="1"/>
</dbReference>
<feature type="region of interest" description="Disordered" evidence="1">
    <location>
        <begin position="828"/>
        <end position="951"/>
    </location>
</feature>
<reference evidence="3 4" key="1">
    <citation type="submission" date="2024-04" db="EMBL/GenBank/DDBJ databases">
        <authorList>
            <person name="Waldvogel A.-M."/>
            <person name="Schoenle A."/>
        </authorList>
    </citation>
    <scope>NUCLEOTIDE SEQUENCE [LARGE SCALE GENOMIC DNA]</scope>
</reference>
<feature type="compositionally biased region" description="Pro residues" evidence="1">
    <location>
        <begin position="233"/>
        <end position="243"/>
    </location>
</feature>
<feature type="compositionally biased region" description="Pro residues" evidence="1">
    <location>
        <begin position="282"/>
        <end position="294"/>
    </location>
</feature>
<dbReference type="CDD" id="cd00063">
    <property type="entry name" value="FN3"/>
    <property type="match status" value="1"/>
</dbReference>
<dbReference type="InterPro" id="IPR036116">
    <property type="entry name" value="FN3_sf"/>
</dbReference>
<proteinExistence type="predicted"/>
<feature type="compositionally biased region" description="Polar residues" evidence="1">
    <location>
        <begin position="940"/>
        <end position="951"/>
    </location>
</feature>
<name>A0AAV2L4E4_KNICA</name>
<keyword evidence="2" id="KW-0812">Transmembrane</keyword>
<dbReference type="InterPro" id="IPR013783">
    <property type="entry name" value="Ig-like_fold"/>
</dbReference>
<sequence>MAAVLSNSAFSSWGMSGSVLETTVGEDVDSLLLLNLVPGTEYSVQLRASYPSGESEPALANAKTRDYCPLAPYPCRLAPAPPCPPGAACPCRLPPPPCPAWLVHLFRCAHLRPAEPASRPHAPLAIGHVGETPLPTHPLTSPHPSITYRRPWTPLPASHAPSTSPPCLGPTPSAPAPNLVSPPTTPPCPVPTPPATPTPTTPCVPATPRPLSGPDSPAVSRHSPSQHHRAGHHPPPAPPPPPVVVVSPRVLFVGRDPTPTPARDMSPPRADAPSQAPHDTPRQPPSPPTPPPAGGGPHTAGAPPPAVYRGPSATLVRTGLNWACPTLVNPPLDPSTPCTSTAHIRGPRSAHPARHRVPPRVVVSHRRPCRCPPIPTPPYACPQHHPPREPAGPLSTASPPLWVNRTTPPVLPYSAIWEIRGVWRPCVPPQTISLRHLAALYVSVRTARPPTPPTPTHPPDLVPAQHARSGSPLRALPPYQATLALRLRPCPPCTTVTTTPHRCCSPALCLRPSAPPKLPCARRGLSPPDYRLLTRAHPCGMHDWPLGRSRPLSAPRVRLLFPPLAPAPRFSPLCSPAGASLCPVLPCAPLSSPSSRLLSHYASFSSLSPPLSFLSLVPTSPPALLSLTLHALASALFPPLSLCVRRASPIVLSLLAFSCPYPACVLLLLVLSLFLFLHPLSAPLLPSTFFLRSLTQPYMALLLALSLPVCLCSPSPFFSSVPSRGSFTLPLSDSLLPAIAPPSRLLPPDPTLSPSLSSRPSGPLPTVASQATDLSLTCAGSSRPLPPYSLAPPPPLSSSPPIPFGRPLLSPLFSKLRELTGIAALHGGPHWDSGSPQKLSTAALHDSSPRRLSTTALHGGSPQKLSTPALHGSSPQKLSTAALHGGSPQRLSTAALHGSPPRQLSTAALHGGSPRQLSTAALHGSPPRQPSTAALHGSFPRQSSTAALHGSSPRQLSTAALHGSSPRQLSTAALHGSSPRQLSTAALHGSSQRQLSTAALHGSSPQA</sequence>
<dbReference type="AlphaFoldDB" id="A0AAV2L4E4"/>
<organism evidence="3 4">
    <name type="scientific">Knipowitschia caucasica</name>
    <name type="common">Caucasian dwarf goby</name>
    <name type="synonym">Pomatoschistus caucasicus</name>
    <dbReference type="NCBI Taxonomy" id="637954"/>
    <lineage>
        <taxon>Eukaryota</taxon>
        <taxon>Metazoa</taxon>
        <taxon>Chordata</taxon>
        <taxon>Craniata</taxon>
        <taxon>Vertebrata</taxon>
        <taxon>Euteleostomi</taxon>
        <taxon>Actinopterygii</taxon>
        <taxon>Neopterygii</taxon>
        <taxon>Teleostei</taxon>
        <taxon>Neoteleostei</taxon>
        <taxon>Acanthomorphata</taxon>
        <taxon>Gobiaria</taxon>
        <taxon>Gobiiformes</taxon>
        <taxon>Gobioidei</taxon>
        <taxon>Gobiidae</taxon>
        <taxon>Gobiinae</taxon>
        <taxon>Knipowitschia</taxon>
    </lineage>
</organism>
<evidence type="ECO:0000313" key="3">
    <source>
        <dbReference type="EMBL" id="CAL1596005.1"/>
    </source>
</evidence>
<evidence type="ECO:0000256" key="1">
    <source>
        <dbReference type="SAM" id="MobiDB-lite"/>
    </source>
</evidence>
<feature type="compositionally biased region" description="Pro residues" evidence="1">
    <location>
        <begin position="163"/>
        <end position="175"/>
    </location>
</feature>
<feature type="compositionally biased region" description="Pro residues" evidence="1">
    <location>
        <begin position="183"/>
        <end position="208"/>
    </location>
</feature>
<accession>A0AAV2L4E4</accession>
<gene>
    <name evidence="3" type="ORF">KC01_LOCUS24725</name>
</gene>
<dbReference type="SUPFAM" id="SSF49265">
    <property type="entry name" value="Fibronectin type III"/>
    <property type="match status" value="1"/>
</dbReference>
<dbReference type="InterPro" id="IPR003961">
    <property type="entry name" value="FN3_dom"/>
</dbReference>
<feature type="transmembrane region" description="Helical" evidence="2">
    <location>
        <begin position="651"/>
        <end position="677"/>
    </location>
</feature>
<feature type="transmembrane region" description="Helical" evidence="2">
    <location>
        <begin position="623"/>
        <end position="644"/>
    </location>
</feature>
<evidence type="ECO:0000313" key="4">
    <source>
        <dbReference type="Proteomes" id="UP001497482"/>
    </source>
</evidence>
<evidence type="ECO:0000256" key="2">
    <source>
        <dbReference type="SAM" id="Phobius"/>
    </source>
</evidence>
<feature type="compositionally biased region" description="Low complexity" evidence="1">
    <location>
        <begin position="133"/>
        <end position="145"/>
    </location>
</feature>
<protein>
    <recommendedName>
        <fullName evidence="5">Fibronectin type-III domain-containing protein</fullName>
    </recommendedName>
</protein>
<feature type="region of interest" description="Disordered" evidence="1">
    <location>
        <begin position="337"/>
        <end position="361"/>
    </location>
</feature>
<keyword evidence="2" id="KW-0472">Membrane</keyword>
<feature type="region of interest" description="Disordered" evidence="1">
    <location>
        <begin position="133"/>
        <end position="311"/>
    </location>
</feature>
<keyword evidence="4" id="KW-1185">Reference proteome</keyword>